<feature type="region of interest" description="Disordered" evidence="1">
    <location>
        <begin position="335"/>
        <end position="399"/>
    </location>
</feature>
<evidence type="ECO:0000313" key="5">
    <source>
        <dbReference type="Proteomes" id="UP001295684"/>
    </source>
</evidence>
<dbReference type="InterPro" id="IPR017930">
    <property type="entry name" value="Myb_dom"/>
</dbReference>
<dbReference type="EMBL" id="CAMPGE010021338">
    <property type="protein sequence ID" value="CAI2379489.1"/>
    <property type="molecule type" value="Genomic_DNA"/>
</dbReference>
<evidence type="ECO:0000259" key="2">
    <source>
        <dbReference type="PROSITE" id="PS51293"/>
    </source>
</evidence>
<comment type="caution">
    <text evidence="4">The sequence shown here is derived from an EMBL/GenBank/DDBJ whole genome shotgun (WGS) entry which is preliminary data.</text>
</comment>
<dbReference type="CDD" id="cd00167">
    <property type="entry name" value="SANT"/>
    <property type="match status" value="1"/>
</dbReference>
<feature type="region of interest" description="Disordered" evidence="1">
    <location>
        <begin position="1"/>
        <end position="34"/>
    </location>
</feature>
<evidence type="ECO:0000259" key="3">
    <source>
        <dbReference type="PROSITE" id="PS51294"/>
    </source>
</evidence>
<dbReference type="InterPro" id="IPR009057">
    <property type="entry name" value="Homeodomain-like_sf"/>
</dbReference>
<name>A0AAD2D3E1_EUPCR</name>
<dbReference type="SMART" id="SM00717">
    <property type="entry name" value="SANT"/>
    <property type="match status" value="1"/>
</dbReference>
<feature type="compositionally biased region" description="Basic and acidic residues" evidence="1">
    <location>
        <begin position="1"/>
        <end position="11"/>
    </location>
</feature>
<reference evidence="4" key="1">
    <citation type="submission" date="2023-07" db="EMBL/GenBank/DDBJ databases">
        <authorList>
            <consortium name="AG Swart"/>
            <person name="Singh M."/>
            <person name="Singh A."/>
            <person name="Seah K."/>
            <person name="Emmerich C."/>
        </authorList>
    </citation>
    <scope>NUCLEOTIDE SEQUENCE</scope>
    <source>
        <strain evidence="4">DP1</strain>
    </source>
</reference>
<dbReference type="Pfam" id="PF00249">
    <property type="entry name" value="Myb_DNA-binding"/>
    <property type="match status" value="1"/>
</dbReference>
<dbReference type="SUPFAM" id="SSF46689">
    <property type="entry name" value="Homeodomain-like"/>
    <property type="match status" value="1"/>
</dbReference>
<proteinExistence type="predicted"/>
<dbReference type="Proteomes" id="UP001295684">
    <property type="component" value="Unassembled WGS sequence"/>
</dbReference>
<gene>
    <name evidence="4" type="ORF">ECRASSUSDP1_LOCUS20899</name>
</gene>
<dbReference type="PROSITE" id="PS51294">
    <property type="entry name" value="HTH_MYB"/>
    <property type="match status" value="1"/>
</dbReference>
<feature type="domain" description="SANT" evidence="2">
    <location>
        <begin position="57"/>
        <end position="99"/>
    </location>
</feature>
<evidence type="ECO:0000256" key="1">
    <source>
        <dbReference type="SAM" id="MobiDB-lite"/>
    </source>
</evidence>
<dbReference type="Gene3D" id="1.10.10.60">
    <property type="entry name" value="Homeodomain-like"/>
    <property type="match status" value="1"/>
</dbReference>
<organism evidence="4 5">
    <name type="scientific">Euplotes crassus</name>
    <dbReference type="NCBI Taxonomy" id="5936"/>
    <lineage>
        <taxon>Eukaryota</taxon>
        <taxon>Sar</taxon>
        <taxon>Alveolata</taxon>
        <taxon>Ciliophora</taxon>
        <taxon>Intramacronucleata</taxon>
        <taxon>Spirotrichea</taxon>
        <taxon>Hypotrichia</taxon>
        <taxon>Euplotida</taxon>
        <taxon>Euplotidae</taxon>
        <taxon>Moneuplotes</taxon>
    </lineage>
</organism>
<dbReference type="InterPro" id="IPR017884">
    <property type="entry name" value="SANT_dom"/>
</dbReference>
<dbReference type="AlphaFoldDB" id="A0AAD2D3E1"/>
<protein>
    <submittedName>
        <fullName evidence="4">Uncharacterized protein</fullName>
    </submittedName>
</protein>
<dbReference type="InterPro" id="IPR001005">
    <property type="entry name" value="SANT/Myb"/>
</dbReference>
<sequence>MEEEKYSERQKKNANQGKDSSRRHPNSGECKVPPLNMRSKIAREDKMELTNKLRPSEHQLFIECLKTYGKDWQKLERSIPDKTSLQIKNHAKSFFDMIIKQFKASDPVEYFLKNPELKIDLNKLIRPESLEKSQFPTGTTFAKSKEKRRLERVLAPGTKSRKHKIRSQEESHRMKLKRSSNEVSFNPSSEEMVNGRKKYFIDRCGNPHEVSTTAMSTFLDLKKGEFSVKGNDITTMVPCEIETIWERDGTEKVVVNSREPIKVVISQKHVNKPMVYDLHKKMFFPFSEYSQLDLRMYSDYSQSENTLYQQMVDMLEKKYCLRDIRAYCGQSSERRLSSLNSSGRNRNGEGNGSFQSSSSNRVDQDQNGQESRNNSQPIFHNDNNEDWFGAGLKPDTSRQ</sequence>
<feature type="domain" description="HTH myb-type" evidence="3">
    <location>
        <begin position="55"/>
        <end position="99"/>
    </location>
</feature>
<evidence type="ECO:0000313" key="4">
    <source>
        <dbReference type="EMBL" id="CAI2379489.1"/>
    </source>
</evidence>
<accession>A0AAD2D3E1</accession>
<dbReference type="PROSITE" id="PS51293">
    <property type="entry name" value="SANT"/>
    <property type="match status" value="1"/>
</dbReference>
<keyword evidence="5" id="KW-1185">Reference proteome</keyword>
<feature type="compositionally biased region" description="Polar residues" evidence="1">
    <location>
        <begin position="354"/>
        <end position="378"/>
    </location>
</feature>